<comment type="caution">
    <text evidence="2">The sequence shown here is derived from an EMBL/GenBank/DDBJ whole genome shotgun (WGS) entry which is preliminary data.</text>
</comment>
<evidence type="ECO:0000256" key="1">
    <source>
        <dbReference type="SAM" id="MobiDB-lite"/>
    </source>
</evidence>
<dbReference type="Proteomes" id="UP000765509">
    <property type="component" value="Unassembled WGS sequence"/>
</dbReference>
<reference evidence="2" key="1">
    <citation type="submission" date="2021-03" db="EMBL/GenBank/DDBJ databases">
        <title>Draft genome sequence of rust myrtle Austropuccinia psidii MF-1, a brazilian biotype.</title>
        <authorList>
            <person name="Quecine M.C."/>
            <person name="Pachon D.M.R."/>
            <person name="Bonatelli M.L."/>
            <person name="Correr F.H."/>
            <person name="Franceschini L.M."/>
            <person name="Leite T.F."/>
            <person name="Margarido G.R.A."/>
            <person name="Almeida C.A."/>
            <person name="Ferrarezi J.A."/>
            <person name="Labate C.A."/>
        </authorList>
    </citation>
    <scope>NUCLEOTIDE SEQUENCE</scope>
    <source>
        <strain evidence="2">MF-1</strain>
    </source>
</reference>
<keyword evidence="3" id="KW-1185">Reference proteome</keyword>
<dbReference type="AlphaFoldDB" id="A0A9Q3F1V4"/>
<accession>A0A9Q3F1V4</accession>
<feature type="compositionally biased region" description="Low complexity" evidence="1">
    <location>
        <begin position="235"/>
        <end position="247"/>
    </location>
</feature>
<dbReference type="OrthoDB" id="2123952at2759"/>
<organism evidence="2 3">
    <name type="scientific">Austropuccinia psidii MF-1</name>
    <dbReference type="NCBI Taxonomy" id="1389203"/>
    <lineage>
        <taxon>Eukaryota</taxon>
        <taxon>Fungi</taxon>
        <taxon>Dikarya</taxon>
        <taxon>Basidiomycota</taxon>
        <taxon>Pucciniomycotina</taxon>
        <taxon>Pucciniomycetes</taxon>
        <taxon>Pucciniales</taxon>
        <taxon>Sphaerophragmiaceae</taxon>
        <taxon>Austropuccinia</taxon>
    </lineage>
</organism>
<sequence length="345" mass="38026">MICLVLALNIDLKMSSKLTSICDSNHSDSPPSVLYGAGVFDNLRELSEESMAPKEIWNINKTYNGFKSVRVIEPPCINCWKKGVPCVESATARSTRFQFCNLGKINCSQANHNFPENPRRLWSSIKKGGRFGLEALVDEPPTSDATSGHSNSPEVPILVTRKDGILGELKRNLVVQDENDTDAEGSDEINGEELEMTTPIQKKRIQSTSLSTVQASTTTNEVIRPLQPPQPPIRSPTRPSTLSSTSTNIQPPVASTSRDPMSPEPESIFDNSRHWNITGSFADQKKVNKKVVISLFAEFDALTEGFVDKAMKSSIPGEPTIALAKKAFAYEDALVVKFREALKRF</sequence>
<dbReference type="EMBL" id="AVOT02035231">
    <property type="protein sequence ID" value="MBW0529528.1"/>
    <property type="molecule type" value="Genomic_DNA"/>
</dbReference>
<gene>
    <name evidence="2" type="ORF">O181_069243</name>
</gene>
<evidence type="ECO:0000313" key="3">
    <source>
        <dbReference type="Proteomes" id="UP000765509"/>
    </source>
</evidence>
<proteinExistence type="predicted"/>
<feature type="compositionally biased region" description="Polar residues" evidence="1">
    <location>
        <begin position="206"/>
        <end position="221"/>
    </location>
</feature>
<feature type="region of interest" description="Disordered" evidence="1">
    <location>
        <begin position="203"/>
        <end position="271"/>
    </location>
</feature>
<protein>
    <submittedName>
        <fullName evidence="2">Uncharacterized protein</fullName>
    </submittedName>
</protein>
<name>A0A9Q3F1V4_9BASI</name>
<evidence type="ECO:0000313" key="2">
    <source>
        <dbReference type="EMBL" id="MBW0529528.1"/>
    </source>
</evidence>
<feature type="compositionally biased region" description="Polar residues" evidence="1">
    <location>
        <begin position="248"/>
        <end position="259"/>
    </location>
</feature>